<evidence type="ECO:0000313" key="2">
    <source>
        <dbReference type="Proteomes" id="UP000041770"/>
    </source>
</evidence>
<protein>
    <submittedName>
        <fullName evidence="1">Uncharacterized protein</fullName>
    </submittedName>
</protein>
<dbReference type="Proteomes" id="UP000041770">
    <property type="component" value="Unassembled WGS sequence"/>
</dbReference>
<evidence type="ECO:0000313" key="1">
    <source>
        <dbReference type="EMBL" id="CSD11417.1"/>
    </source>
</evidence>
<gene>
    <name evidence="1" type="ORF">ERS013200_03215</name>
</gene>
<dbReference type="AlphaFoldDB" id="A0A656AFF4"/>
<dbReference type="EMBL" id="CWQY01000028">
    <property type="protein sequence ID" value="CSD11417.1"/>
    <property type="molecule type" value="Genomic_DNA"/>
</dbReference>
<proteinExistence type="predicted"/>
<name>A0A656AFF4_VIBCL</name>
<reference evidence="1 2" key="1">
    <citation type="submission" date="2015-07" db="EMBL/GenBank/DDBJ databases">
        <authorList>
            <consortium name="Pathogen Informatics"/>
        </authorList>
    </citation>
    <scope>NUCLEOTIDE SEQUENCE [LARGE SCALE GENOMIC DNA]</scope>
    <source>
        <strain evidence="1 2">A316</strain>
    </source>
</reference>
<accession>A0A656AFF4</accession>
<sequence>MPSRLSLPSERIKQLLRFVYTRRNCATKLVCWARLCAN</sequence>
<organism evidence="1 2">
    <name type="scientific">Vibrio cholerae</name>
    <dbReference type="NCBI Taxonomy" id="666"/>
    <lineage>
        <taxon>Bacteria</taxon>
        <taxon>Pseudomonadati</taxon>
        <taxon>Pseudomonadota</taxon>
        <taxon>Gammaproteobacteria</taxon>
        <taxon>Vibrionales</taxon>
        <taxon>Vibrionaceae</taxon>
        <taxon>Vibrio</taxon>
    </lineage>
</organism>